<comment type="caution">
    <text evidence="6">The sequence shown here is derived from an EMBL/GenBank/DDBJ whole genome shotgun (WGS) entry which is preliminary data.</text>
</comment>
<dbReference type="PANTHER" id="PTHR43540:SF3">
    <property type="entry name" value="ENTEROBACTIN SYNTHASE COMPONENT B"/>
    <property type="match status" value="1"/>
</dbReference>
<feature type="domain" description="Carrier" evidence="5">
    <location>
        <begin position="219"/>
        <end position="294"/>
    </location>
</feature>
<dbReference type="Gene3D" id="1.10.1200.10">
    <property type="entry name" value="ACP-like"/>
    <property type="match status" value="1"/>
</dbReference>
<dbReference type="Pfam" id="PF00857">
    <property type="entry name" value="Isochorismatase"/>
    <property type="match status" value="1"/>
</dbReference>
<dbReference type="PIRSF" id="PIRSF001111">
    <property type="entry name" value="Isochorismatase"/>
    <property type="match status" value="1"/>
</dbReference>
<name>A0ABR7A5U7_9BURK</name>
<dbReference type="EMBL" id="JACOGD010000005">
    <property type="protein sequence ID" value="MBC3932258.1"/>
    <property type="molecule type" value="Genomic_DNA"/>
</dbReference>
<organism evidence="6 7">
    <name type="scientific">Undibacterium curvum</name>
    <dbReference type="NCBI Taxonomy" id="2762294"/>
    <lineage>
        <taxon>Bacteria</taxon>
        <taxon>Pseudomonadati</taxon>
        <taxon>Pseudomonadota</taxon>
        <taxon>Betaproteobacteria</taxon>
        <taxon>Burkholderiales</taxon>
        <taxon>Oxalobacteraceae</taxon>
        <taxon>Undibacterium</taxon>
    </lineage>
</organism>
<dbReference type="PANTHER" id="PTHR43540">
    <property type="entry name" value="PEROXYUREIDOACRYLATE/UREIDOACRYLATE AMIDOHYDROLASE-RELATED"/>
    <property type="match status" value="1"/>
</dbReference>
<gene>
    <name evidence="6" type="ORF">H8K43_11270</name>
</gene>
<evidence type="ECO:0000256" key="4">
    <source>
        <dbReference type="ARBA" id="ARBA00048590"/>
    </source>
</evidence>
<dbReference type="InterPro" id="IPR036736">
    <property type="entry name" value="ACP-like_sf"/>
</dbReference>
<evidence type="ECO:0000259" key="5">
    <source>
        <dbReference type="PROSITE" id="PS50075"/>
    </source>
</evidence>
<evidence type="ECO:0000313" key="6">
    <source>
        <dbReference type="EMBL" id="MBC3932258.1"/>
    </source>
</evidence>
<comment type="catalytic activity">
    <reaction evidence="4">
        <text>isochorismate + H2O = (2S,3S)-2,3-dihydroxy-2,3-dihydrobenzoate + pyruvate</text>
        <dbReference type="Rhea" id="RHEA:11112"/>
        <dbReference type="ChEBI" id="CHEBI:15361"/>
        <dbReference type="ChEBI" id="CHEBI:15377"/>
        <dbReference type="ChEBI" id="CHEBI:29780"/>
        <dbReference type="ChEBI" id="CHEBI:58764"/>
        <dbReference type="EC" id="3.3.2.1"/>
    </reaction>
</comment>
<reference evidence="6 7" key="1">
    <citation type="submission" date="2020-08" db="EMBL/GenBank/DDBJ databases">
        <title>Novel species isolated from subtropical streams in China.</title>
        <authorList>
            <person name="Lu H."/>
        </authorList>
    </citation>
    <scope>NUCLEOTIDE SEQUENCE [LARGE SCALE GENOMIC DNA]</scope>
    <source>
        <strain evidence="6 7">CY22W</strain>
    </source>
</reference>
<keyword evidence="7" id="KW-1185">Reference proteome</keyword>
<dbReference type="Gene3D" id="3.40.50.850">
    <property type="entry name" value="Isochorismatase-like"/>
    <property type="match status" value="1"/>
</dbReference>
<dbReference type="InterPro" id="IPR000868">
    <property type="entry name" value="Isochorismatase-like_dom"/>
</dbReference>
<dbReference type="EC" id="3.3.2.1" evidence="2"/>
<comment type="pathway">
    <text evidence="1">Siderophore biosynthesis.</text>
</comment>
<sequence length="296" mass="33304">MSIPVIPFYTLPSAHDLPANRVQWKPDATRAVLLIHDMQEYFLRFYGTDNPLVHELIANISAIRRWAKAAGIPVVYTAQPAEQNPLDRALLNDMWGPGLTKADPALKAVVAALQPEADDTVLVKWRYSAFQRSSLQQLMQEWQRDQLLIVGVYAHIGCMTTALDAFMRDIQPFMISDGVADFTEQEHHMALSYVAGRCGAVLSMAQLLDTSVSTASPAHPVMNREQLRQLLLSYIDEGESEFADDDNLMDYGLDSVQVMSLVAEWEKYGIKVTFEELARKPSLNAWWTLYSQKQAA</sequence>
<dbReference type="SUPFAM" id="SSF52499">
    <property type="entry name" value="Isochorismatase-like hydrolases"/>
    <property type="match status" value="1"/>
</dbReference>
<keyword evidence="3" id="KW-0378">Hydrolase</keyword>
<dbReference type="InterPro" id="IPR009081">
    <property type="entry name" value="PP-bd_ACP"/>
</dbReference>
<proteinExistence type="predicted"/>
<dbReference type="InterPro" id="IPR036380">
    <property type="entry name" value="Isochorismatase-like_sf"/>
</dbReference>
<dbReference type="SUPFAM" id="SSF47336">
    <property type="entry name" value="ACP-like"/>
    <property type="match status" value="1"/>
</dbReference>
<accession>A0ABR7A5U7</accession>
<protein>
    <recommendedName>
        <fullName evidence="2">isochorismatase</fullName>
        <ecNumber evidence="2">3.3.2.1</ecNumber>
    </recommendedName>
</protein>
<evidence type="ECO:0000256" key="3">
    <source>
        <dbReference type="ARBA" id="ARBA00022801"/>
    </source>
</evidence>
<dbReference type="InterPro" id="IPR016291">
    <property type="entry name" value="Isochorismatase"/>
</dbReference>
<evidence type="ECO:0000256" key="2">
    <source>
        <dbReference type="ARBA" id="ARBA00012100"/>
    </source>
</evidence>
<dbReference type="Pfam" id="PF00550">
    <property type="entry name" value="PP-binding"/>
    <property type="match status" value="1"/>
</dbReference>
<evidence type="ECO:0000256" key="1">
    <source>
        <dbReference type="ARBA" id="ARBA00004924"/>
    </source>
</evidence>
<dbReference type="PRINTS" id="PR01398">
    <property type="entry name" value="ISCHRISMTASE"/>
</dbReference>
<dbReference type="Proteomes" id="UP000654304">
    <property type="component" value="Unassembled WGS sequence"/>
</dbReference>
<dbReference type="PROSITE" id="PS50075">
    <property type="entry name" value="CARRIER"/>
    <property type="match status" value="1"/>
</dbReference>
<dbReference type="InterPro" id="IPR050272">
    <property type="entry name" value="Isochorismatase-like_hydrls"/>
</dbReference>
<dbReference type="RefSeq" id="WP_186903925.1">
    <property type="nucleotide sequence ID" value="NZ_JACOGD010000005.1"/>
</dbReference>
<evidence type="ECO:0000313" key="7">
    <source>
        <dbReference type="Proteomes" id="UP000654304"/>
    </source>
</evidence>